<organism evidence="1 2">
    <name type="scientific">Pseudonocardia eucalypti</name>
    <dbReference type="NCBI Taxonomy" id="648755"/>
    <lineage>
        <taxon>Bacteria</taxon>
        <taxon>Bacillati</taxon>
        <taxon>Actinomycetota</taxon>
        <taxon>Actinomycetes</taxon>
        <taxon>Pseudonocardiales</taxon>
        <taxon>Pseudonocardiaceae</taxon>
        <taxon>Pseudonocardia</taxon>
    </lineage>
</organism>
<evidence type="ECO:0000313" key="1">
    <source>
        <dbReference type="EMBL" id="GAA5175323.1"/>
    </source>
</evidence>
<name>A0ABP9RDU4_9PSEU</name>
<comment type="caution">
    <text evidence="1">The sequence shown here is derived from an EMBL/GenBank/DDBJ whole genome shotgun (WGS) entry which is preliminary data.</text>
</comment>
<gene>
    <name evidence="1" type="ORF">GCM10023321_81180</name>
</gene>
<dbReference type="Proteomes" id="UP001428817">
    <property type="component" value="Unassembled WGS sequence"/>
</dbReference>
<proteinExistence type="predicted"/>
<reference evidence="2" key="1">
    <citation type="journal article" date="2019" name="Int. J. Syst. Evol. Microbiol.">
        <title>The Global Catalogue of Microorganisms (GCM) 10K type strain sequencing project: providing services to taxonomists for standard genome sequencing and annotation.</title>
        <authorList>
            <consortium name="The Broad Institute Genomics Platform"/>
            <consortium name="The Broad Institute Genome Sequencing Center for Infectious Disease"/>
            <person name="Wu L."/>
            <person name="Ma J."/>
        </authorList>
    </citation>
    <scope>NUCLEOTIDE SEQUENCE [LARGE SCALE GENOMIC DNA]</scope>
    <source>
        <strain evidence="2">JCM 18303</strain>
    </source>
</reference>
<dbReference type="EMBL" id="BAABJP010000064">
    <property type="protein sequence ID" value="GAA5175323.1"/>
    <property type="molecule type" value="Genomic_DNA"/>
</dbReference>
<evidence type="ECO:0008006" key="3">
    <source>
        <dbReference type="Google" id="ProtNLM"/>
    </source>
</evidence>
<evidence type="ECO:0000313" key="2">
    <source>
        <dbReference type="Proteomes" id="UP001428817"/>
    </source>
</evidence>
<protein>
    <recommendedName>
        <fullName evidence="3">Secreted protein</fullName>
    </recommendedName>
</protein>
<keyword evidence="2" id="KW-1185">Reference proteome</keyword>
<sequence length="69" mass="6840">MASGCSPALATGAWCAMPVSMAGNIPGSGACSFSTVTVTTKTFANQILAWRFTVCHLVAGTSSAAAGIE</sequence>
<accession>A0ABP9RDU4</accession>